<evidence type="ECO:0000256" key="1">
    <source>
        <dbReference type="ARBA" id="ARBA00023015"/>
    </source>
</evidence>
<dbReference type="RefSeq" id="WP_163243198.1">
    <property type="nucleotide sequence ID" value="NZ_CP082780.1"/>
</dbReference>
<dbReference type="EMBL" id="JACEIO010000045">
    <property type="protein sequence ID" value="MBA4538434.1"/>
    <property type="molecule type" value="Genomic_DNA"/>
</dbReference>
<dbReference type="PANTHER" id="PTHR38445">
    <property type="entry name" value="HTH-TYPE TRANSCRIPTIONAL REPRESSOR YTRA"/>
    <property type="match status" value="1"/>
</dbReference>
<reference evidence="6 7" key="1">
    <citation type="submission" date="2020-02" db="EMBL/GenBank/DDBJ databases">
        <title>Bacillus aquiflavi sp. nov., isolated from yellow water of strong flavor Chinese baijiu in Yibin region of China.</title>
        <authorList>
            <person name="Xie J."/>
        </authorList>
    </citation>
    <scope>NUCLEOTIDE SEQUENCE [LARGE SCALE GENOMIC DNA]</scope>
    <source>
        <strain evidence="6 7">3H-10</strain>
    </source>
</reference>
<dbReference type="CDD" id="cd07377">
    <property type="entry name" value="WHTH_GntR"/>
    <property type="match status" value="1"/>
</dbReference>
<evidence type="ECO:0000256" key="3">
    <source>
        <dbReference type="ARBA" id="ARBA00023163"/>
    </source>
</evidence>
<name>A0A6B3VZW9_9BACI</name>
<dbReference type="PANTHER" id="PTHR38445:SF6">
    <property type="entry name" value="GNTR-FAMILY TRANSCRIPTIONAL REGULATOR"/>
    <property type="match status" value="1"/>
</dbReference>
<keyword evidence="1" id="KW-0805">Transcription regulation</keyword>
<dbReference type="GO" id="GO:0003700">
    <property type="term" value="F:DNA-binding transcription factor activity"/>
    <property type="evidence" value="ECO:0007669"/>
    <property type="project" value="InterPro"/>
</dbReference>
<evidence type="ECO:0000313" key="6">
    <source>
        <dbReference type="EMBL" id="NEY82798.1"/>
    </source>
</evidence>
<dbReference type="InterPro" id="IPR000524">
    <property type="entry name" value="Tscrpt_reg_HTH_GntR"/>
</dbReference>
<dbReference type="Gene3D" id="1.10.10.10">
    <property type="entry name" value="Winged helix-like DNA-binding domain superfamily/Winged helix DNA-binding domain"/>
    <property type="match status" value="1"/>
</dbReference>
<evidence type="ECO:0000259" key="4">
    <source>
        <dbReference type="PROSITE" id="PS50949"/>
    </source>
</evidence>
<dbReference type="InterPro" id="IPR036390">
    <property type="entry name" value="WH_DNA-bd_sf"/>
</dbReference>
<dbReference type="PROSITE" id="PS50949">
    <property type="entry name" value="HTH_GNTR"/>
    <property type="match status" value="1"/>
</dbReference>
<dbReference type="EMBL" id="JAAIWN010000047">
    <property type="protein sequence ID" value="NEY82798.1"/>
    <property type="molecule type" value="Genomic_DNA"/>
</dbReference>
<feature type="domain" description="HTH gntR-type" evidence="4">
    <location>
        <begin position="9"/>
        <end position="77"/>
    </location>
</feature>
<sequence>MSKQFQASQPIYLQIVDRICRQIVRNELLPSEKLPSVREMALQCGVNPNTIQRTYSELERMGIVETKRGQGTFVCENGNAVQELKLKLQSEIITNFVKDMKEMGLSEAEMLLGVKRHLKKIAEESHD</sequence>
<keyword evidence="2" id="KW-0238">DNA-binding</keyword>
<organism evidence="6 7">
    <name type="scientific">Bacillus aquiflavi</name>
    <dbReference type="NCBI Taxonomy" id="2672567"/>
    <lineage>
        <taxon>Bacteria</taxon>
        <taxon>Bacillati</taxon>
        <taxon>Bacillota</taxon>
        <taxon>Bacilli</taxon>
        <taxon>Bacillales</taxon>
        <taxon>Bacillaceae</taxon>
        <taxon>Bacillus</taxon>
    </lineage>
</organism>
<dbReference type="GO" id="GO:0003677">
    <property type="term" value="F:DNA binding"/>
    <property type="evidence" value="ECO:0007669"/>
    <property type="project" value="UniProtKB-KW"/>
</dbReference>
<evidence type="ECO:0000313" key="8">
    <source>
        <dbReference type="Proteomes" id="UP000570010"/>
    </source>
</evidence>
<gene>
    <name evidence="6" type="ORF">G4D64_15110</name>
    <name evidence="5" type="ORF">H1Z61_15160</name>
</gene>
<evidence type="ECO:0000313" key="7">
    <source>
        <dbReference type="Proteomes" id="UP000472971"/>
    </source>
</evidence>
<dbReference type="Proteomes" id="UP000570010">
    <property type="component" value="Unassembled WGS sequence"/>
</dbReference>
<proteinExistence type="predicted"/>
<accession>A0A6B3VZW9</accession>
<comment type="caution">
    <text evidence="6">The sequence shown here is derived from an EMBL/GenBank/DDBJ whole genome shotgun (WGS) entry which is preliminary data.</text>
</comment>
<keyword evidence="3" id="KW-0804">Transcription</keyword>
<protein>
    <submittedName>
        <fullName evidence="6">GntR family transcriptional regulator</fullName>
    </submittedName>
</protein>
<dbReference type="SUPFAM" id="SSF46785">
    <property type="entry name" value="Winged helix' DNA-binding domain"/>
    <property type="match status" value="1"/>
</dbReference>
<evidence type="ECO:0000313" key="5">
    <source>
        <dbReference type="EMBL" id="MBA4538434.1"/>
    </source>
</evidence>
<dbReference type="InterPro" id="IPR036388">
    <property type="entry name" value="WH-like_DNA-bd_sf"/>
</dbReference>
<dbReference type="Pfam" id="PF00392">
    <property type="entry name" value="GntR"/>
    <property type="match status" value="1"/>
</dbReference>
<dbReference type="Proteomes" id="UP000472971">
    <property type="component" value="Unassembled WGS sequence"/>
</dbReference>
<dbReference type="SMART" id="SM00345">
    <property type="entry name" value="HTH_GNTR"/>
    <property type="match status" value="1"/>
</dbReference>
<reference evidence="5 8" key="2">
    <citation type="submission" date="2020-07" db="EMBL/GenBank/DDBJ databases">
        <authorList>
            <person name="Feng H."/>
        </authorList>
    </citation>
    <scope>NUCLEOTIDE SEQUENCE [LARGE SCALE GENOMIC DNA]</scope>
    <source>
        <strain evidence="8">s-12</strain>
        <strain evidence="5">S-12</strain>
    </source>
</reference>
<evidence type="ECO:0000256" key="2">
    <source>
        <dbReference type="ARBA" id="ARBA00023125"/>
    </source>
</evidence>
<dbReference type="AlphaFoldDB" id="A0A6B3VZW9"/>
<keyword evidence="7" id="KW-1185">Reference proteome</keyword>